<gene>
    <name evidence="1" type="ORF">CALVIDRAFT_330161</name>
</gene>
<proteinExistence type="predicted"/>
<dbReference type="OrthoDB" id="3192156at2759"/>
<name>A0A167HW38_CALVF</name>
<dbReference type="Proteomes" id="UP000076738">
    <property type="component" value="Unassembled WGS sequence"/>
</dbReference>
<reference evidence="1 2" key="1">
    <citation type="journal article" date="2016" name="Mol. Biol. Evol.">
        <title>Comparative Genomics of Early-Diverging Mushroom-Forming Fungi Provides Insights into the Origins of Lignocellulose Decay Capabilities.</title>
        <authorList>
            <person name="Nagy L.G."/>
            <person name="Riley R."/>
            <person name="Tritt A."/>
            <person name="Adam C."/>
            <person name="Daum C."/>
            <person name="Floudas D."/>
            <person name="Sun H."/>
            <person name="Yadav J.S."/>
            <person name="Pangilinan J."/>
            <person name="Larsson K.H."/>
            <person name="Matsuura K."/>
            <person name="Barry K."/>
            <person name="Labutti K."/>
            <person name="Kuo R."/>
            <person name="Ohm R.A."/>
            <person name="Bhattacharya S.S."/>
            <person name="Shirouzu T."/>
            <person name="Yoshinaga Y."/>
            <person name="Martin F.M."/>
            <person name="Grigoriev I.V."/>
            <person name="Hibbett D.S."/>
        </authorList>
    </citation>
    <scope>NUCLEOTIDE SEQUENCE [LARGE SCALE GENOMIC DNA]</scope>
    <source>
        <strain evidence="1 2">TUFC12733</strain>
    </source>
</reference>
<keyword evidence="2" id="KW-1185">Reference proteome</keyword>
<dbReference type="AlphaFoldDB" id="A0A167HW38"/>
<sequence>MILETLTLVYQTVTQPLPLIAIPPLDIVGALRLSVALRQIRAILAGTSANKGRPIENELARNIWTNWTVVWGGETILCALLAQTPSFLLSPTYPLLFLLGEVLVYWCPPPPAPSLPTELPLSVLDAFTRVGLLTSLALGPVTAHPVPEVAQSPIALVLASTLLANGGFFLVSSASMLSSQGWKPATPNELKAWGWTAVDVWSAGLVTSTFAIMTRVQPWWSGVHDLLFRFYSWLVFDSTVASDPPKLNTDEARSICLVILMVLFAARAVWNHGSPFIKTLGAS</sequence>
<dbReference type="EMBL" id="KV417315">
    <property type="protein sequence ID" value="KZO92046.1"/>
    <property type="molecule type" value="Genomic_DNA"/>
</dbReference>
<evidence type="ECO:0000313" key="1">
    <source>
        <dbReference type="EMBL" id="KZO92046.1"/>
    </source>
</evidence>
<evidence type="ECO:0000313" key="2">
    <source>
        <dbReference type="Proteomes" id="UP000076738"/>
    </source>
</evidence>
<accession>A0A167HW38</accession>
<protein>
    <submittedName>
        <fullName evidence="1">Uncharacterized protein</fullName>
    </submittedName>
</protein>
<organism evidence="1 2">
    <name type="scientific">Calocera viscosa (strain TUFC12733)</name>
    <dbReference type="NCBI Taxonomy" id="1330018"/>
    <lineage>
        <taxon>Eukaryota</taxon>
        <taxon>Fungi</taxon>
        <taxon>Dikarya</taxon>
        <taxon>Basidiomycota</taxon>
        <taxon>Agaricomycotina</taxon>
        <taxon>Dacrymycetes</taxon>
        <taxon>Dacrymycetales</taxon>
        <taxon>Dacrymycetaceae</taxon>
        <taxon>Calocera</taxon>
    </lineage>
</organism>